<keyword evidence="2" id="KW-1185">Reference proteome</keyword>
<dbReference type="EMBL" id="BDIP01000058">
    <property type="protein sequence ID" value="GIQ79807.1"/>
    <property type="molecule type" value="Genomic_DNA"/>
</dbReference>
<evidence type="ECO:0000313" key="1">
    <source>
        <dbReference type="EMBL" id="GIQ79807.1"/>
    </source>
</evidence>
<name>A0A9K3CP81_9EUKA</name>
<proteinExistence type="predicted"/>
<reference evidence="1 2" key="1">
    <citation type="journal article" date="2018" name="PLoS ONE">
        <title>The draft genome of Kipferlia bialata reveals reductive genome evolution in fornicate parasites.</title>
        <authorList>
            <person name="Tanifuji G."/>
            <person name="Takabayashi S."/>
            <person name="Kume K."/>
            <person name="Takagi M."/>
            <person name="Nakayama T."/>
            <person name="Kamikawa R."/>
            <person name="Inagaki Y."/>
            <person name="Hashimoto T."/>
        </authorList>
    </citation>
    <scope>NUCLEOTIDE SEQUENCE [LARGE SCALE GENOMIC DNA]</scope>
    <source>
        <strain evidence="1">NY0173</strain>
    </source>
</reference>
<protein>
    <submittedName>
        <fullName evidence="1">Uncharacterized protein</fullName>
    </submittedName>
</protein>
<comment type="caution">
    <text evidence="1">The sequence shown here is derived from an EMBL/GenBank/DDBJ whole genome shotgun (WGS) entry which is preliminary data.</text>
</comment>
<evidence type="ECO:0000313" key="2">
    <source>
        <dbReference type="Proteomes" id="UP000265618"/>
    </source>
</evidence>
<gene>
    <name evidence="1" type="ORF">KIPB_000506</name>
</gene>
<accession>A0A9K3CP81</accession>
<dbReference type="Proteomes" id="UP000265618">
    <property type="component" value="Unassembled WGS sequence"/>
</dbReference>
<dbReference type="AlphaFoldDB" id="A0A9K3CP81"/>
<organism evidence="1 2">
    <name type="scientific">Kipferlia bialata</name>
    <dbReference type="NCBI Taxonomy" id="797122"/>
    <lineage>
        <taxon>Eukaryota</taxon>
        <taxon>Metamonada</taxon>
        <taxon>Carpediemonas-like organisms</taxon>
        <taxon>Kipferlia</taxon>
    </lineage>
</organism>
<sequence>MCISSDKYSSRHTNPTREQYICLIDGLSPADGSDLCLVNLERLCRETQDPVLAECCLGLCLSEYRHSGSVTTLNDSLDLMITVADIVPGPSPLYADVCISLVSAAGVLAMEPDSWDVLMRVMEPDSWDVLMRIMGTLSHLVERGVRIPRPNTAETASCAQFLIDTGFAQSVSAILAALPKGRESQTKADEVLHSMDDIDAKAENPAEDLLEPEPLEGRVYMGMRFRRTSWVESPHYTKHVHRLYPKVQRAVALLAERVVMAADSFTSESVKALVDTHVKHSFTLQMGGCRLLDPLTLDETHCKMLFDVGVLDSLKECSQITLARTLLSSEWAVENGSLRPGFQPLLAKTLAHSSYRVVGESHSADYFMARASTLRYLKATLMRDSVTTVDALLTGPNSLPNCIYPMLNHIRTGISSNYNCSASGQAVGEAANVLVVLAKKVSRERGGALLRPILEPLSRMYTESPKFRTSSIRILNHTYAYHRPDVSFRCVSTLFNMTLVEEHRPTPTPTCDKDTVSLMVQHARYHGGWERLLVIMPIWRLITLWTGNAANREILSEHTSELKSLPYMSAEDRFKWSTERLSKRGSIPPLSSIYREEMTEDMHKCVSITRSDKTAMRTELHYMGERIDRLQEAEIPVQSVVEPEDDLYEFDLGFDD</sequence>